<name>A0A6A4IFG7_9AGAR</name>
<feature type="coiled-coil region" evidence="12">
    <location>
        <begin position="314"/>
        <end position="415"/>
    </location>
</feature>
<dbReference type="PANTHER" id="PTHR19306:SF6">
    <property type="entry name" value="STRUCTURAL MAINTENANCE OF CHROMOSOMES PROTEIN 6"/>
    <property type="match status" value="1"/>
</dbReference>
<evidence type="ECO:0000256" key="8">
    <source>
        <dbReference type="ARBA" id="ARBA00023054"/>
    </source>
</evidence>
<dbReference type="InterPro" id="IPR003395">
    <property type="entry name" value="RecF/RecN/SMC_N"/>
</dbReference>
<dbReference type="Pfam" id="PF02463">
    <property type="entry name" value="SMC_N"/>
    <property type="match status" value="1"/>
</dbReference>
<feature type="domain" description="RecF/RecN/SMC N-terminal" evidence="14">
    <location>
        <begin position="105"/>
        <end position="1107"/>
    </location>
</feature>
<dbReference type="SUPFAM" id="SSF52540">
    <property type="entry name" value="P-loop containing nucleoside triphosphate hydrolases"/>
    <property type="match status" value="1"/>
</dbReference>
<feature type="compositionally biased region" description="Basic and acidic residues" evidence="13">
    <location>
        <begin position="19"/>
        <end position="37"/>
    </location>
</feature>
<organism evidence="15 16">
    <name type="scientific">Gymnopus androsaceus JB14</name>
    <dbReference type="NCBI Taxonomy" id="1447944"/>
    <lineage>
        <taxon>Eukaryota</taxon>
        <taxon>Fungi</taxon>
        <taxon>Dikarya</taxon>
        <taxon>Basidiomycota</taxon>
        <taxon>Agaricomycotina</taxon>
        <taxon>Agaricomycetes</taxon>
        <taxon>Agaricomycetidae</taxon>
        <taxon>Agaricales</taxon>
        <taxon>Marasmiineae</taxon>
        <taxon>Omphalotaceae</taxon>
        <taxon>Gymnopus</taxon>
    </lineage>
</organism>
<feature type="compositionally biased region" description="Basic and acidic residues" evidence="13">
    <location>
        <begin position="754"/>
        <end position="770"/>
    </location>
</feature>
<dbReference type="GO" id="GO:0003684">
    <property type="term" value="F:damaged DNA binding"/>
    <property type="evidence" value="ECO:0007669"/>
    <property type="project" value="TreeGrafter"/>
</dbReference>
<evidence type="ECO:0000256" key="13">
    <source>
        <dbReference type="SAM" id="MobiDB-lite"/>
    </source>
</evidence>
<dbReference type="GO" id="GO:0030915">
    <property type="term" value="C:Smc5-Smc6 complex"/>
    <property type="evidence" value="ECO:0007669"/>
    <property type="project" value="TreeGrafter"/>
</dbReference>
<keyword evidence="7" id="KW-0067">ATP-binding</keyword>
<keyword evidence="16" id="KW-1185">Reference proteome</keyword>
<evidence type="ECO:0000256" key="12">
    <source>
        <dbReference type="SAM" id="Coils"/>
    </source>
</evidence>
<dbReference type="GO" id="GO:0035861">
    <property type="term" value="C:site of double-strand break"/>
    <property type="evidence" value="ECO:0007669"/>
    <property type="project" value="TreeGrafter"/>
</dbReference>
<evidence type="ECO:0000256" key="9">
    <source>
        <dbReference type="ARBA" id="ARBA00023172"/>
    </source>
</evidence>
<reference evidence="15" key="1">
    <citation type="journal article" date="2019" name="Environ. Microbiol.">
        <title>Fungal ecological strategies reflected in gene transcription - a case study of two litter decomposers.</title>
        <authorList>
            <person name="Barbi F."/>
            <person name="Kohler A."/>
            <person name="Barry K."/>
            <person name="Baskaran P."/>
            <person name="Daum C."/>
            <person name="Fauchery L."/>
            <person name="Ihrmark K."/>
            <person name="Kuo A."/>
            <person name="LaButti K."/>
            <person name="Lipzen A."/>
            <person name="Morin E."/>
            <person name="Grigoriev I.V."/>
            <person name="Henrissat B."/>
            <person name="Lindahl B."/>
            <person name="Martin F."/>
        </authorList>
    </citation>
    <scope>NUCLEOTIDE SEQUENCE</scope>
    <source>
        <strain evidence="15">JB14</strain>
    </source>
</reference>
<evidence type="ECO:0000313" key="16">
    <source>
        <dbReference type="Proteomes" id="UP000799118"/>
    </source>
</evidence>
<dbReference type="GO" id="GO:0003697">
    <property type="term" value="F:single-stranded DNA binding"/>
    <property type="evidence" value="ECO:0007669"/>
    <property type="project" value="TreeGrafter"/>
</dbReference>
<dbReference type="InterPro" id="IPR027417">
    <property type="entry name" value="P-loop_NTPase"/>
</dbReference>
<evidence type="ECO:0000256" key="1">
    <source>
        <dbReference type="ARBA" id="ARBA00004123"/>
    </source>
</evidence>
<dbReference type="GO" id="GO:0005634">
    <property type="term" value="C:nucleus"/>
    <property type="evidence" value="ECO:0007669"/>
    <property type="project" value="UniProtKB-SubCell"/>
</dbReference>
<proteinExistence type="inferred from homology"/>
<dbReference type="Gene3D" id="3.40.50.300">
    <property type="entry name" value="P-loop containing nucleotide triphosphate hydrolases"/>
    <property type="match status" value="2"/>
</dbReference>
<evidence type="ECO:0000313" key="15">
    <source>
        <dbReference type="EMBL" id="KAE9407385.1"/>
    </source>
</evidence>
<dbReference type="EMBL" id="ML769396">
    <property type="protein sequence ID" value="KAE9407385.1"/>
    <property type="molecule type" value="Genomic_DNA"/>
</dbReference>
<keyword evidence="11" id="KW-0539">Nucleus</keyword>
<feature type="compositionally biased region" description="Basic and acidic residues" evidence="13">
    <location>
        <begin position="1"/>
        <end position="11"/>
    </location>
</feature>
<keyword evidence="4" id="KW-0158">Chromosome</keyword>
<evidence type="ECO:0000256" key="5">
    <source>
        <dbReference type="ARBA" id="ARBA00022741"/>
    </source>
</evidence>
<evidence type="ECO:0000256" key="4">
    <source>
        <dbReference type="ARBA" id="ARBA00022454"/>
    </source>
</evidence>
<keyword evidence="10" id="KW-0234">DNA repair</keyword>
<evidence type="ECO:0000256" key="2">
    <source>
        <dbReference type="ARBA" id="ARBA00004286"/>
    </source>
</evidence>
<dbReference type="PANTHER" id="PTHR19306">
    <property type="entry name" value="STRUCTURAL MAINTENANCE OF CHROMOSOMES 5,6 SMC5, SMC6"/>
    <property type="match status" value="1"/>
</dbReference>
<accession>A0A6A4IFG7</accession>
<comment type="subcellular location">
    <subcellularLocation>
        <location evidence="2">Chromosome</location>
    </subcellularLocation>
    <subcellularLocation>
        <location evidence="1">Nucleus</location>
    </subcellularLocation>
</comment>
<keyword evidence="15" id="KW-0378">Hydrolase</keyword>
<keyword evidence="5" id="KW-0547">Nucleotide-binding</keyword>
<feature type="coiled-coil region" evidence="12">
    <location>
        <begin position="452"/>
        <end position="528"/>
    </location>
</feature>
<evidence type="ECO:0000256" key="11">
    <source>
        <dbReference type="ARBA" id="ARBA00023242"/>
    </source>
</evidence>
<protein>
    <submittedName>
        <fullName evidence="15">P-loop containing nucleoside triphosphate hydrolase protein</fullName>
    </submittedName>
</protein>
<dbReference type="AlphaFoldDB" id="A0A6A4IFG7"/>
<evidence type="ECO:0000256" key="3">
    <source>
        <dbReference type="ARBA" id="ARBA00006793"/>
    </source>
</evidence>
<keyword evidence="6" id="KW-0227">DNA damage</keyword>
<gene>
    <name evidence="15" type="ORF">BT96DRAFT_850716</name>
</gene>
<evidence type="ECO:0000256" key="10">
    <source>
        <dbReference type="ARBA" id="ARBA00023204"/>
    </source>
</evidence>
<dbReference type="GO" id="GO:0000724">
    <property type="term" value="P:double-strand break repair via homologous recombination"/>
    <property type="evidence" value="ECO:0007669"/>
    <property type="project" value="TreeGrafter"/>
</dbReference>
<sequence length="1136" mass="129062">MPKRRGDHDKSSLPASKRARTDDGREIDNDIDAEHNPRSQRSKGKGKERAVSEDRDSSLDEDQRMDDLSDLTDEEEFEAKYGRIVEESFDAKRGVVGGIAEHGIIEKIEMYQFMCHKALVFKFGPQINFIIGHNGSGKSAVLSAITIALGGKSNSTGRGSGLKSFIREGQSVSEVTITLKNQGEEAYKPQEYGKSIVITRRFTKEGSSTWKIKGTKTNNVISTKKEELSAICDHMGIQVDNPLTVLTQDNARVFLSAANMTDKYKFFLRGTLLAQLESEYQTCLTSIHTTAKVLKNKKDTIPDLEQAFRHATDRRQEALQARRQEERIAELKIELAWAHVKVEEKELRKRMDDVEKAKRQLEKIEEKLVTVREALQKAGDEVMNHEADVTALGDIDDLLERKRTLKDELRGHTKRIHDCINNLKAINSDMANINKSIAACDLAIATETDRLAQATQEKREEFARKMEEAQSIVAENQATITELATRKADVATRIKSAKEAEVEKEQEMKTLKRNITDIENDMSQLQHSESNKYAAYGAGMAQAIAKIAQTRWYGDVPLGPLGLHVKVKEPDVWADMLAQQLSAQLTAFAVTDARDRDTVKKILNTFNLRGNQIIIYEKDMFDYSSGEPAPDILTVLRAMEIDDPFVERILINRAKIERQILARSRSEGERVLARAGGGRAWSSDRFIIRRFPEGGGSTRHFDQPKRSQMLRNEDNTTRLRHLENERSKLEAQHDPLNQEIQHLKSAFAAAKKEESELLKKDRQAHSDLSRAKQNVKGLQQEAEEDLPVNIQGQQQAKAEAEEEKENLVRQFEDISRLKEEYTQTQKAVEQQLDALNTQINDFDQRKDEVTARVATAVHARVQAEHNVRHYEGKAEETTKIIDAAEVILKQATAKFENWRESASKIGDQVETSRKPEEIQRQRDNLKLALQERENRQGATFDELDNEVKIAEQRLVRAKKDCKAMLCLNELLAASLTVRLKKWHAFQRHMALRCKLVFQYNLSQRGYFGKAKFDHVEGTLELRVQTDDQLANQNASKEKDPNSLSGGEKSFSTVCLLLSLWQTIGCPLRCLDEFDVFMDAVNRRISMKMMIDTANQSDKKQYILITPQDMNNIRIGPTVRVHRMTDPERGQGTLAMS</sequence>
<feature type="coiled-coil region" evidence="12">
    <location>
        <begin position="790"/>
        <end position="852"/>
    </location>
</feature>
<dbReference type="OrthoDB" id="10072614at2759"/>
<evidence type="ECO:0000256" key="6">
    <source>
        <dbReference type="ARBA" id="ARBA00022763"/>
    </source>
</evidence>
<dbReference type="Proteomes" id="UP000799118">
    <property type="component" value="Unassembled WGS sequence"/>
</dbReference>
<dbReference type="GO" id="GO:0016787">
    <property type="term" value="F:hydrolase activity"/>
    <property type="evidence" value="ECO:0007669"/>
    <property type="project" value="UniProtKB-KW"/>
</dbReference>
<evidence type="ECO:0000256" key="7">
    <source>
        <dbReference type="ARBA" id="ARBA00022840"/>
    </source>
</evidence>
<keyword evidence="9" id="KW-0233">DNA recombination</keyword>
<feature type="compositionally biased region" description="Basic and acidic residues" evidence="13">
    <location>
        <begin position="45"/>
        <end position="67"/>
    </location>
</feature>
<feature type="coiled-coil region" evidence="12">
    <location>
        <begin position="712"/>
        <end position="739"/>
    </location>
</feature>
<feature type="region of interest" description="Disordered" evidence="13">
    <location>
        <begin position="754"/>
        <end position="785"/>
    </location>
</feature>
<keyword evidence="8 12" id="KW-0175">Coiled coil</keyword>
<comment type="similarity">
    <text evidence="3">Belongs to the SMC family. SMC6 subfamily.</text>
</comment>
<feature type="region of interest" description="Disordered" evidence="13">
    <location>
        <begin position="1"/>
        <end position="72"/>
    </location>
</feature>
<evidence type="ECO:0000259" key="14">
    <source>
        <dbReference type="Pfam" id="PF02463"/>
    </source>
</evidence>
<dbReference type="GO" id="GO:0005524">
    <property type="term" value="F:ATP binding"/>
    <property type="evidence" value="ECO:0007669"/>
    <property type="project" value="UniProtKB-KW"/>
</dbReference>